<evidence type="ECO:0000313" key="8">
    <source>
        <dbReference type="Proteomes" id="UP001296776"/>
    </source>
</evidence>
<dbReference type="GO" id="GO:0043024">
    <property type="term" value="F:ribosomal small subunit binding"/>
    <property type="evidence" value="ECO:0007669"/>
    <property type="project" value="TreeGrafter"/>
</dbReference>
<comment type="similarity">
    <text evidence="2">Belongs to the HPF/YfiA ribosome-associated protein family. Short HPF subfamily.</text>
</comment>
<organism evidence="7 8">
    <name type="scientific">Halochromatium glycolicum</name>
    <dbReference type="NCBI Taxonomy" id="85075"/>
    <lineage>
        <taxon>Bacteria</taxon>
        <taxon>Pseudomonadati</taxon>
        <taxon>Pseudomonadota</taxon>
        <taxon>Gammaproteobacteria</taxon>
        <taxon>Chromatiales</taxon>
        <taxon>Chromatiaceae</taxon>
        <taxon>Halochromatium</taxon>
    </lineage>
</organism>
<dbReference type="PANTHER" id="PTHR33231">
    <property type="entry name" value="30S RIBOSOMAL PROTEIN"/>
    <property type="match status" value="1"/>
</dbReference>
<accession>A0AAJ0U7J8</accession>
<evidence type="ECO:0000256" key="5">
    <source>
        <dbReference type="ARBA" id="ARBA00041319"/>
    </source>
</evidence>
<evidence type="ECO:0000256" key="3">
    <source>
        <dbReference type="ARBA" id="ARBA00038695"/>
    </source>
</evidence>
<evidence type="ECO:0000256" key="6">
    <source>
        <dbReference type="SAM" id="MobiDB-lite"/>
    </source>
</evidence>
<feature type="region of interest" description="Disordered" evidence="6">
    <location>
        <begin position="87"/>
        <end position="119"/>
    </location>
</feature>
<gene>
    <name evidence="7" type="primary">raiA</name>
    <name evidence="7" type="ORF">CKO40_20010</name>
</gene>
<dbReference type="CDD" id="cd00552">
    <property type="entry name" value="RaiA"/>
    <property type="match status" value="1"/>
</dbReference>
<dbReference type="PANTHER" id="PTHR33231:SF1">
    <property type="entry name" value="30S RIBOSOMAL PROTEIN"/>
    <property type="match status" value="1"/>
</dbReference>
<feature type="compositionally biased region" description="Low complexity" evidence="6">
    <location>
        <begin position="102"/>
        <end position="111"/>
    </location>
</feature>
<evidence type="ECO:0000256" key="1">
    <source>
        <dbReference type="ARBA" id="ARBA00022845"/>
    </source>
</evidence>
<sequence length="119" mass="13558">MQINLTGHHVDITEPLKGYVDSKFERLERHFDQVIKVHVILSVEKLRQKAEATIHVNGANVFADAVHEDMYAAIDGLIDKLDRQVLKHKEKRQNHRGSVTKPATESETSSAEPEDEQLH</sequence>
<dbReference type="AlphaFoldDB" id="A0AAJ0U7J8"/>
<dbReference type="Proteomes" id="UP001296776">
    <property type="component" value="Unassembled WGS sequence"/>
</dbReference>
<dbReference type="Pfam" id="PF02482">
    <property type="entry name" value="Ribosomal_S30AE"/>
    <property type="match status" value="1"/>
</dbReference>
<reference evidence="7" key="2">
    <citation type="journal article" date="2020" name="Microorganisms">
        <title>Osmotic Adaptation and Compatible Solute Biosynthesis of Phototrophic Bacteria as Revealed from Genome Analyses.</title>
        <authorList>
            <person name="Imhoff J.F."/>
            <person name="Rahn T."/>
            <person name="Kunzel S."/>
            <person name="Keller A."/>
            <person name="Neulinger S.C."/>
        </authorList>
    </citation>
    <scope>NUCLEOTIDE SEQUENCE</scope>
    <source>
        <strain evidence="7">DSM 11080</strain>
    </source>
</reference>
<dbReference type="GO" id="GO:0022627">
    <property type="term" value="C:cytosolic small ribosomal subunit"/>
    <property type="evidence" value="ECO:0007669"/>
    <property type="project" value="TreeGrafter"/>
</dbReference>
<dbReference type="NCBIfam" id="TIGR00741">
    <property type="entry name" value="yfiA"/>
    <property type="match status" value="1"/>
</dbReference>
<dbReference type="InterPro" id="IPR050574">
    <property type="entry name" value="HPF/YfiA_ribosome-assoc"/>
</dbReference>
<comment type="caution">
    <text evidence="7">The sequence shown here is derived from an EMBL/GenBank/DDBJ whole genome shotgun (WGS) entry which is preliminary data.</text>
</comment>
<evidence type="ECO:0000256" key="4">
    <source>
        <dbReference type="ARBA" id="ARBA00041148"/>
    </source>
</evidence>
<evidence type="ECO:0000256" key="2">
    <source>
        <dbReference type="ARBA" id="ARBA00038434"/>
    </source>
</evidence>
<name>A0AAJ0U7J8_9GAMM</name>
<dbReference type="FunFam" id="3.30.160.100:FF:000001">
    <property type="entry name" value="Ribosome hibernation promoting factor"/>
    <property type="match status" value="1"/>
</dbReference>
<dbReference type="RefSeq" id="WP_200348237.1">
    <property type="nucleotide sequence ID" value="NZ_NRSJ01000050.1"/>
</dbReference>
<dbReference type="SUPFAM" id="SSF69754">
    <property type="entry name" value="Ribosome binding protein Y (YfiA homologue)"/>
    <property type="match status" value="1"/>
</dbReference>
<dbReference type="InterPro" id="IPR003489">
    <property type="entry name" value="RHF/RaiA"/>
</dbReference>
<evidence type="ECO:0000313" key="7">
    <source>
        <dbReference type="EMBL" id="MBK1706764.1"/>
    </source>
</evidence>
<dbReference type="GO" id="GO:0045900">
    <property type="term" value="P:negative regulation of translational elongation"/>
    <property type="evidence" value="ECO:0007669"/>
    <property type="project" value="TreeGrafter"/>
</dbReference>
<dbReference type="Gene3D" id="3.30.160.100">
    <property type="entry name" value="Ribosome hibernation promotion factor-like"/>
    <property type="match status" value="1"/>
</dbReference>
<dbReference type="InterPro" id="IPR036567">
    <property type="entry name" value="RHF-like"/>
</dbReference>
<reference evidence="7" key="1">
    <citation type="submission" date="2017-08" db="EMBL/GenBank/DDBJ databases">
        <authorList>
            <person name="Imhoff J.F."/>
            <person name="Rahn T."/>
            <person name="Kuenzel S."/>
            <person name="Neulinger S.C."/>
        </authorList>
    </citation>
    <scope>NUCLEOTIDE SEQUENCE</scope>
    <source>
        <strain evidence="7">DSM 11080</strain>
    </source>
</reference>
<proteinExistence type="inferred from homology"/>
<dbReference type="EMBL" id="NRSJ01000050">
    <property type="protein sequence ID" value="MBK1706764.1"/>
    <property type="molecule type" value="Genomic_DNA"/>
</dbReference>
<comment type="subunit">
    <text evidence="3">Associates exclusively with 100S ribosomes, which are dimers of 70S ribosomes.</text>
</comment>
<keyword evidence="8" id="KW-1185">Reference proteome</keyword>
<keyword evidence="1" id="KW-0810">Translation regulation</keyword>
<protein>
    <recommendedName>
        <fullName evidence="4">Ribosome hibernation promoting factor</fullName>
    </recommendedName>
    <alternativeName>
        <fullName evidence="5">Hibernation factor HPF</fullName>
    </alternativeName>
</protein>